<keyword evidence="2" id="KW-1185">Reference proteome</keyword>
<dbReference type="AlphaFoldDB" id="A0AAD5N4A3"/>
<organism evidence="1 2">
    <name type="scientific">Parelaphostrongylus tenuis</name>
    <name type="common">Meningeal worm</name>
    <dbReference type="NCBI Taxonomy" id="148309"/>
    <lineage>
        <taxon>Eukaryota</taxon>
        <taxon>Metazoa</taxon>
        <taxon>Ecdysozoa</taxon>
        <taxon>Nematoda</taxon>
        <taxon>Chromadorea</taxon>
        <taxon>Rhabditida</taxon>
        <taxon>Rhabditina</taxon>
        <taxon>Rhabditomorpha</taxon>
        <taxon>Strongyloidea</taxon>
        <taxon>Metastrongylidae</taxon>
        <taxon>Parelaphostrongylus</taxon>
    </lineage>
</organism>
<reference evidence="1" key="1">
    <citation type="submission" date="2021-06" db="EMBL/GenBank/DDBJ databases">
        <title>Parelaphostrongylus tenuis whole genome reference sequence.</title>
        <authorList>
            <person name="Garwood T.J."/>
            <person name="Larsen P.A."/>
            <person name="Fountain-Jones N.M."/>
            <person name="Garbe J.R."/>
            <person name="Macchietto M.G."/>
            <person name="Kania S.A."/>
            <person name="Gerhold R.W."/>
            <person name="Richards J.E."/>
            <person name="Wolf T.M."/>
        </authorList>
    </citation>
    <scope>NUCLEOTIDE SEQUENCE</scope>
    <source>
        <strain evidence="1">MNPRO001-30</strain>
        <tissue evidence="1">Meninges</tissue>
    </source>
</reference>
<comment type="caution">
    <text evidence="1">The sequence shown here is derived from an EMBL/GenBank/DDBJ whole genome shotgun (WGS) entry which is preliminary data.</text>
</comment>
<name>A0AAD5N4A3_PARTN</name>
<evidence type="ECO:0000313" key="2">
    <source>
        <dbReference type="Proteomes" id="UP001196413"/>
    </source>
</evidence>
<dbReference type="Proteomes" id="UP001196413">
    <property type="component" value="Unassembled WGS sequence"/>
</dbReference>
<sequence>MIYASTRLGSCTFSPLNDFHLSEALSRPLEQGHLAVKLAGSRPSGLLCVIYVVLEEKESITRYIDVDALETALTCAHDDYGNVCEHRWKFSQAIS</sequence>
<evidence type="ECO:0000313" key="1">
    <source>
        <dbReference type="EMBL" id="KAJ1360061.1"/>
    </source>
</evidence>
<gene>
    <name evidence="1" type="ORF">KIN20_018941</name>
</gene>
<protein>
    <submittedName>
        <fullName evidence="1">Uncharacterized protein</fullName>
    </submittedName>
</protein>
<proteinExistence type="predicted"/>
<accession>A0AAD5N4A3</accession>
<dbReference type="EMBL" id="JAHQIW010003769">
    <property type="protein sequence ID" value="KAJ1360061.1"/>
    <property type="molecule type" value="Genomic_DNA"/>
</dbReference>